<feature type="domain" description="SH2" evidence="4">
    <location>
        <begin position="1403"/>
        <end position="1516"/>
    </location>
</feature>
<feature type="region of interest" description="Disordered" evidence="3">
    <location>
        <begin position="558"/>
        <end position="607"/>
    </location>
</feature>
<sequence>MAPAKMLHLRGGSVSPSSRPYDTSVIKVGGEVFDKDGYRMDVTVWFRHRNEVLYYLDSGGSVHGPMDQKHTTRLGNISRSGQVIPGSKYYLSDGSSQSRTMRRQSESGAWDMKSEMRSYQTTDSFRGRTYSESRRPFESSSQRPYYRTTASHTVSATSPPSHHISRWSSMQSTGTQGLWRGGSSSASRYATTLTRQHIKRHREPVEMLVKHPPSLGASKVDLVSIDNRRSSSPQLHYVTTVEREMSSDREKRLQDELINTRRELQELKRSHSLTGDQHLLSSSKYNVKSTSTQYLNDGTWTTHTLKKNEGMPCGARVSSFHRAMMPSNPGTIPEPVESETLFRKKTLSNGSKTTSQREGYVLENNRQQKAEEKRDYFHYQTNNSTEEQVNHTQNEHGANSLKSSIASSSSKLKLRSRELPHLLGPTNRDLFSSAQVNQQHEFMDHQNHRLEELTEEMNSVHSEFRPLTHHHTRKLPLPRQTLTNPDLTDFIPGKSKSISASNAAMMNESQARRVEHHTVERLQSNVNSAIPVEDIVDTVMPLEGNQARLKLFDAPPWMKRSTHTGVSPTGRRTPGAHSNAGTSSSMGTRGTTAAERHHASRASTSASGLATFNFRQVEMAPHTKPHSKRLSASEPPKVSLIRENEITPTRNMSASPSPRRKTGEGLPKYPVQIVRTTKHDDDQLIEIIRERGAESKTSISSKLKPHRSLGSLNVRPRVRSATPGESYSHHQETNHIIAVNSPKYDEMTAPPTSSTYWRQQAFSESGGSPMLERGEYRSSLRNPRVIRPIHSTPASPVMGHSANRTGMSTSTMVRSHMWNGETRAAALPPPAQRNWSTQMTNSVRSGPTLADNLTPTGPPVERVTTRIDPVTGMLQRVTSRTQSFSDITKNVYMTETDENIENDEATEYHIKRHTIRKHRPTTPREARSATRVERTVEPIHQSQAFHSKSMDEDVAQWSGRYSHSVDGDRSQARMELEQAKSAVPQTDLRDQLDSVDNLLTELKTTPISNQPFQPEARPYRAVSQTNISGRQPMARNQWISESNLRTTTTYKQPPMYSTYSAHRENMRKMEELRRNNEDWTSNRQLEESKSAAGTEVLEEMETITLQPIGRGVHDLEPTGSIARSYRANTPTGRMTAPNSPLTTRAHSSVARIFPYSPVSRRHFRSDQQQTYYDRAAAGLDVNVAQTSPMLSAIPNRSRLGSISSDHETRPSQRLSFQRIQDRTGSVTNAHSTRPTPTTLSPVRGRPLSPGSVYSHTHASRTSVPPNRDLFSPASDSRMIYKESPITSRYASLAFTPGPDQSDGYRTIATTNLHREVHTSGAPSPYAGTHHNTFYEGTNRGMDSRYRVVTNQSETQWRGTDSLNAAYPGSFAHAGSISGVSGHGDLADSEQGLLRQVKETFMDWYLPEKTREEVNALLRDKEPGSFIIRNSISYVNSFSIGLKIPQNSPHVPTRPDDIKSGFVRHFIIGTVPMNDGRGDGLQLCGFVNQPVFPSLVAFVHHHILQPGPFPCPLRLPGSIGQGNIVPVQQARMNYAPTGSQISGVAGSTGLASASAGAAGAGGDGIAADMLYLGQVEVDRLESAAAARRAVTQILTQASQGVAALPKRCEVFIKAIPHDGITFVDKTKRTMLRKHVKPSQLLWCGIDPENRTFTDPELRARGLPSARLFCIVARRQHFFMHENVVYVFSELEPSQSAINLCHYINGVFHSH</sequence>
<accession>A0A4E0RID2</accession>
<evidence type="ECO:0000256" key="3">
    <source>
        <dbReference type="SAM" id="MobiDB-lite"/>
    </source>
</evidence>
<protein>
    <submittedName>
        <fullName evidence="5">Tensin</fullName>
    </submittedName>
</protein>
<dbReference type="GO" id="GO:0005925">
    <property type="term" value="C:focal adhesion"/>
    <property type="evidence" value="ECO:0007669"/>
    <property type="project" value="TreeGrafter"/>
</dbReference>
<keyword evidence="6" id="KW-1185">Reference proteome</keyword>
<feature type="compositionally biased region" description="Polar residues" evidence="3">
    <location>
        <begin position="1251"/>
        <end position="1264"/>
    </location>
</feature>
<dbReference type="PANTHER" id="PTHR45734">
    <property type="entry name" value="TENSIN"/>
    <property type="match status" value="1"/>
</dbReference>
<dbReference type="InterPro" id="IPR000980">
    <property type="entry name" value="SH2"/>
</dbReference>
<dbReference type="InterPro" id="IPR036860">
    <property type="entry name" value="SH2_dom_sf"/>
</dbReference>
<dbReference type="InterPro" id="IPR051484">
    <property type="entry name" value="Tensin_PTEN_phosphatase"/>
</dbReference>
<feature type="compositionally biased region" description="Polar residues" evidence="3">
    <location>
        <begin position="138"/>
        <end position="185"/>
    </location>
</feature>
<feature type="region of interest" description="Disordered" evidence="3">
    <location>
        <begin position="620"/>
        <end position="672"/>
    </location>
</feature>
<feature type="region of interest" description="Disordered" evidence="3">
    <location>
        <begin position="343"/>
        <end position="372"/>
    </location>
</feature>
<dbReference type="EMBL" id="JXXN02000115">
    <property type="protein sequence ID" value="THD28589.1"/>
    <property type="molecule type" value="Genomic_DNA"/>
</dbReference>
<dbReference type="InterPro" id="IPR011993">
    <property type="entry name" value="PH-like_dom_sf"/>
</dbReference>
<feature type="compositionally biased region" description="Basic and acidic residues" evidence="3">
    <location>
        <begin position="125"/>
        <end position="137"/>
    </location>
</feature>
<dbReference type="Pfam" id="PF00017">
    <property type="entry name" value="SH2"/>
    <property type="match status" value="1"/>
</dbReference>
<feature type="compositionally biased region" description="Polar residues" evidence="3">
    <location>
        <begin position="386"/>
        <end position="397"/>
    </location>
</feature>
<comment type="caution">
    <text evidence="5">The sequence shown here is derived from an EMBL/GenBank/DDBJ whole genome shotgun (WGS) entry which is preliminary data.</text>
</comment>
<evidence type="ECO:0000313" key="5">
    <source>
        <dbReference type="EMBL" id="THD28589.1"/>
    </source>
</evidence>
<evidence type="ECO:0000313" key="6">
    <source>
        <dbReference type="Proteomes" id="UP000230066"/>
    </source>
</evidence>
<evidence type="ECO:0000256" key="2">
    <source>
        <dbReference type="PROSITE-ProRule" id="PRU00191"/>
    </source>
</evidence>
<feature type="compositionally biased region" description="Polar residues" evidence="3">
    <location>
        <begin position="646"/>
        <end position="656"/>
    </location>
</feature>
<reference evidence="5" key="1">
    <citation type="submission" date="2019-03" db="EMBL/GenBank/DDBJ databases">
        <title>Improved annotation for the trematode Fasciola hepatica.</title>
        <authorList>
            <person name="Choi Y.-J."/>
            <person name="Martin J."/>
            <person name="Mitreva M."/>
        </authorList>
    </citation>
    <scope>NUCLEOTIDE SEQUENCE [LARGE SCALE GENOMIC DNA]</scope>
</reference>
<dbReference type="Proteomes" id="UP000230066">
    <property type="component" value="Unassembled WGS sequence"/>
</dbReference>
<feature type="compositionally biased region" description="Basic and acidic residues" evidence="3">
    <location>
        <begin position="922"/>
        <end position="934"/>
    </location>
</feature>
<keyword evidence="1 2" id="KW-0727">SH2 domain</keyword>
<dbReference type="Gene3D" id="3.30.505.10">
    <property type="entry name" value="SH2 domain"/>
    <property type="match status" value="1"/>
</dbReference>
<feature type="region of interest" description="Disordered" evidence="3">
    <location>
        <begin position="1123"/>
        <end position="1145"/>
    </location>
</feature>
<evidence type="ECO:0000259" key="4">
    <source>
        <dbReference type="PROSITE" id="PS50001"/>
    </source>
</evidence>
<name>A0A4E0RID2_FASHE</name>
<dbReference type="PANTHER" id="PTHR45734:SF10">
    <property type="entry name" value="BLISTERY, ISOFORM A"/>
    <property type="match status" value="1"/>
</dbReference>
<evidence type="ECO:0000256" key="1">
    <source>
        <dbReference type="ARBA" id="ARBA00022999"/>
    </source>
</evidence>
<gene>
    <name evidence="5" type="ORF">D915_000621</name>
</gene>
<dbReference type="SUPFAM" id="SSF50729">
    <property type="entry name" value="PH domain-like"/>
    <property type="match status" value="1"/>
</dbReference>
<dbReference type="SUPFAM" id="SSF55550">
    <property type="entry name" value="SH2 domain"/>
    <property type="match status" value="1"/>
</dbReference>
<feature type="region of interest" description="Disordered" evidence="3">
    <location>
        <begin position="1195"/>
        <end position="1268"/>
    </location>
</feature>
<feature type="region of interest" description="Disordered" evidence="3">
    <location>
        <begin position="92"/>
        <end position="185"/>
    </location>
</feature>
<proteinExistence type="predicted"/>
<feature type="region of interest" description="Disordered" evidence="3">
    <location>
        <begin position="1074"/>
        <end position="1093"/>
    </location>
</feature>
<feature type="compositionally biased region" description="Polar residues" evidence="3">
    <location>
        <begin position="1126"/>
        <end position="1145"/>
    </location>
</feature>
<dbReference type="PROSITE" id="PS50001">
    <property type="entry name" value="SH2"/>
    <property type="match status" value="1"/>
</dbReference>
<dbReference type="SMART" id="SM00252">
    <property type="entry name" value="SH2"/>
    <property type="match status" value="1"/>
</dbReference>
<feature type="region of interest" description="Disordered" evidence="3">
    <location>
        <begin position="386"/>
        <end position="413"/>
    </location>
</feature>
<organism evidence="5 6">
    <name type="scientific">Fasciola hepatica</name>
    <name type="common">Liver fluke</name>
    <dbReference type="NCBI Taxonomy" id="6192"/>
    <lineage>
        <taxon>Eukaryota</taxon>
        <taxon>Metazoa</taxon>
        <taxon>Spiralia</taxon>
        <taxon>Lophotrochozoa</taxon>
        <taxon>Platyhelminthes</taxon>
        <taxon>Trematoda</taxon>
        <taxon>Digenea</taxon>
        <taxon>Plagiorchiida</taxon>
        <taxon>Echinostomata</taxon>
        <taxon>Echinostomatoidea</taxon>
        <taxon>Fasciolidae</taxon>
        <taxon>Fasciola</taxon>
    </lineage>
</organism>
<dbReference type="Gene3D" id="2.30.29.30">
    <property type="entry name" value="Pleckstrin-homology domain (PH domain)/Phosphotyrosine-binding domain (PTB)"/>
    <property type="match status" value="1"/>
</dbReference>
<feature type="region of interest" description="Disordered" evidence="3">
    <location>
        <begin position="915"/>
        <end position="934"/>
    </location>
</feature>
<feature type="compositionally biased region" description="Low complexity" evidence="3">
    <location>
        <begin position="400"/>
        <end position="411"/>
    </location>
</feature>
<feature type="compositionally biased region" description="Low complexity" evidence="3">
    <location>
        <begin position="580"/>
        <end position="593"/>
    </location>
</feature>
<feature type="compositionally biased region" description="Polar residues" evidence="3">
    <location>
        <begin position="1211"/>
        <end position="1240"/>
    </location>
</feature>
<feature type="compositionally biased region" description="Polar residues" evidence="3">
    <location>
        <begin position="347"/>
        <end position="357"/>
    </location>
</feature>